<name>A0A2T7A792_TUBBO</name>
<comment type="caution">
    <text evidence="2">The sequence shown here is derived from an EMBL/GenBank/DDBJ whole genome shotgun (WGS) entry which is preliminary data.</text>
</comment>
<evidence type="ECO:0000313" key="2">
    <source>
        <dbReference type="EMBL" id="PUU83606.1"/>
    </source>
</evidence>
<organism evidence="2 3">
    <name type="scientific">Tuber borchii</name>
    <name type="common">White truffle</name>
    <dbReference type="NCBI Taxonomy" id="42251"/>
    <lineage>
        <taxon>Eukaryota</taxon>
        <taxon>Fungi</taxon>
        <taxon>Dikarya</taxon>
        <taxon>Ascomycota</taxon>
        <taxon>Pezizomycotina</taxon>
        <taxon>Pezizomycetes</taxon>
        <taxon>Pezizales</taxon>
        <taxon>Tuberaceae</taxon>
        <taxon>Tuber</taxon>
    </lineage>
</organism>
<proteinExistence type="predicted"/>
<feature type="transmembrane region" description="Helical" evidence="1">
    <location>
        <begin position="20"/>
        <end position="43"/>
    </location>
</feature>
<keyword evidence="1" id="KW-0472">Membrane</keyword>
<sequence length="92" mass="10550">MGHFNSLFLLLRVQIFNHLFLSLGSDCVLWVSFISTFGLTGAFSGYKKLNASVTGRNYRGTSYEPVETLGWTGFWEMVGFSFLFLTLFIFLW</sequence>
<protein>
    <submittedName>
        <fullName evidence="2">Uncharacterized protein</fullName>
    </submittedName>
</protein>
<evidence type="ECO:0000313" key="3">
    <source>
        <dbReference type="Proteomes" id="UP000244722"/>
    </source>
</evidence>
<keyword evidence="1" id="KW-1133">Transmembrane helix</keyword>
<feature type="transmembrane region" description="Helical" evidence="1">
    <location>
        <begin position="73"/>
        <end position="91"/>
    </location>
</feature>
<evidence type="ECO:0000256" key="1">
    <source>
        <dbReference type="SAM" id="Phobius"/>
    </source>
</evidence>
<dbReference type="EMBL" id="NESQ01000009">
    <property type="protein sequence ID" value="PUU83606.1"/>
    <property type="molecule type" value="Genomic_DNA"/>
</dbReference>
<accession>A0A2T7A792</accession>
<reference evidence="2 3" key="1">
    <citation type="submission" date="2017-04" db="EMBL/GenBank/DDBJ databases">
        <title>Draft genome sequence of Tuber borchii Vittad., a whitish edible truffle.</title>
        <authorList>
            <consortium name="DOE Joint Genome Institute"/>
            <person name="Murat C."/>
            <person name="Kuo A."/>
            <person name="Barry K.W."/>
            <person name="Clum A."/>
            <person name="Dockter R.B."/>
            <person name="Fauchery L."/>
            <person name="Iotti M."/>
            <person name="Kohler A."/>
            <person name="Labutti K."/>
            <person name="Lindquist E.A."/>
            <person name="Lipzen A."/>
            <person name="Ohm R.A."/>
            <person name="Wang M."/>
            <person name="Grigoriev I.V."/>
            <person name="Zambonelli A."/>
            <person name="Martin F.M."/>
        </authorList>
    </citation>
    <scope>NUCLEOTIDE SEQUENCE [LARGE SCALE GENOMIC DNA]</scope>
    <source>
        <strain evidence="2 3">Tbo3840</strain>
    </source>
</reference>
<gene>
    <name evidence="2" type="ORF">B9Z19DRAFT_821575</name>
</gene>
<keyword evidence="1" id="KW-0812">Transmembrane</keyword>
<dbReference type="Proteomes" id="UP000244722">
    <property type="component" value="Unassembled WGS sequence"/>
</dbReference>
<dbReference type="AlphaFoldDB" id="A0A2T7A792"/>
<keyword evidence="3" id="KW-1185">Reference proteome</keyword>